<feature type="compositionally biased region" description="Pro residues" evidence="1">
    <location>
        <begin position="149"/>
        <end position="158"/>
    </location>
</feature>
<feature type="region of interest" description="Disordered" evidence="1">
    <location>
        <begin position="427"/>
        <end position="464"/>
    </location>
</feature>
<dbReference type="PANTHER" id="PTHR28159:SF1">
    <property type="entry name" value="TRAFFICKING PROTEIN PARTICLE COMPLEX II-SPECIFIC SUBUNIT 65"/>
    <property type="match status" value="1"/>
</dbReference>
<feature type="compositionally biased region" description="Low complexity" evidence="1">
    <location>
        <begin position="760"/>
        <end position="771"/>
    </location>
</feature>
<feature type="region of interest" description="Disordered" evidence="1">
    <location>
        <begin position="754"/>
        <end position="830"/>
    </location>
</feature>
<feature type="compositionally biased region" description="Low complexity" evidence="1">
    <location>
        <begin position="108"/>
        <end position="121"/>
    </location>
</feature>
<feature type="compositionally biased region" description="Polar residues" evidence="1">
    <location>
        <begin position="688"/>
        <end position="700"/>
    </location>
</feature>
<dbReference type="Proteomes" id="UP001383192">
    <property type="component" value="Unassembled WGS sequence"/>
</dbReference>
<reference evidence="2 3" key="1">
    <citation type="submission" date="2024-01" db="EMBL/GenBank/DDBJ databases">
        <title>A draft genome for a cacao thread blight-causing isolate of Paramarasmius palmivorus.</title>
        <authorList>
            <person name="Baruah I.K."/>
            <person name="Bukari Y."/>
            <person name="Amoako-Attah I."/>
            <person name="Meinhardt L.W."/>
            <person name="Bailey B.A."/>
            <person name="Cohen S.P."/>
        </authorList>
    </citation>
    <scope>NUCLEOTIDE SEQUENCE [LARGE SCALE GENOMIC DNA]</scope>
    <source>
        <strain evidence="2 3">GH-12</strain>
    </source>
</reference>
<dbReference type="InterPro" id="IPR024662">
    <property type="entry name" value="Trs65"/>
</dbReference>
<dbReference type="GO" id="GO:1990071">
    <property type="term" value="C:TRAPPII protein complex"/>
    <property type="evidence" value="ECO:0007669"/>
    <property type="project" value="InterPro"/>
</dbReference>
<dbReference type="GO" id="GO:0005802">
    <property type="term" value="C:trans-Golgi network"/>
    <property type="evidence" value="ECO:0007669"/>
    <property type="project" value="TreeGrafter"/>
</dbReference>
<feature type="region of interest" description="Disordered" evidence="1">
    <location>
        <begin position="99"/>
        <end position="168"/>
    </location>
</feature>
<feature type="compositionally biased region" description="Low complexity" evidence="1">
    <location>
        <begin position="709"/>
        <end position="729"/>
    </location>
</feature>
<feature type="compositionally biased region" description="Polar residues" evidence="1">
    <location>
        <begin position="366"/>
        <end position="383"/>
    </location>
</feature>
<organism evidence="2 3">
    <name type="scientific">Paramarasmius palmivorus</name>
    <dbReference type="NCBI Taxonomy" id="297713"/>
    <lineage>
        <taxon>Eukaryota</taxon>
        <taxon>Fungi</taxon>
        <taxon>Dikarya</taxon>
        <taxon>Basidiomycota</taxon>
        <taxon>Agaricomycotina</taxon>
        <taxon>Agaricomycetes</taxon>
        <taxon>Agaricomycetidae</taxon>
        <taxon>Agaricales</taxon>
        <taxon>Marasmiineae</taxon>
        <taxon>Marasmiaceae</taxon>
        <taxon>Paramarasmius</taxon>
    </lineage>
</organism>
<protein>
    <submittedName>
        <fullName evidence="2">Uncharacterized protein</fullName>
    </submittedName>
</protein>
<name>A0AAW0BPT2_9AGAR</name>
<feature type="compositionally biased region" description="Pro residues" evidence="1">
    <location>
        <begin position="676"/>
        <end position="686"/>
    </location>
</feature>
<proteinExistence type="predicted"/>
<comment type="caution">
    <text evidence="2">The sequence shown here is derived from an EMBL/GenBank/DDBJ whole genome shotgun (WGS) entry which is preliminary data.</text>
</comment>
<accession>A0AAW0BPT2</accession>
<feature type="compositionally biased region" description="Polar residues" evidence="1">
    <location>
        <begin position="795"/>
        <end position="818"/>
    </location>
</feature>
<feature type="region of interest" description="Disordered" evidence="1">
    <location>
        <begin position="657"/>
        <end position="731"/>
    </location>
</feature>
<dbReference type="AlphaFoldDB" id="A0AAW0BPT2"/>
<dbReference type="EMBL" id="JAYKXP010000090">
    <property type="protein sequence ID" value="KAK7028140.1"/>
    <property type="molecule type" value="Genomic_DNA"/>
</dbReference>
<dbReference type="GO" id="GO:0006891">
    <property type="term" value="P:intra-Golgi vesicle-mediated transport"/>
    <property type="evidence" value="ECO:0007669"/>
    <property type="project" value="InterPro"/>
</dbReference>
<feature type="region of interest" description="Disordered" evidence="1">
    <location>
        <begin position="358"/>
        <end position="396"/>
    </location>
</feature>
<sequence length="1053" mass="112229">MSSFEQLFSSTELDVVVPNTSLEFPPTTVSADEWLENLRSGSQSDRKEAFFDEHIQAVLTARVPHPSENQPIDVSDPPALLLSFLSHLQVSLEASYISPDVPDAAPETQTPRTDTLLPPRTASLKGKKPLNLSLSPNSAMPKGQHHPSILPPATPNPMPASTDTDRRYAQSEGVMLCTRIWGAEGSNTFEDEDEETRDGDSKAKKVEAKPQEAFHLMWSEKEKVWVAAYKVVFTPISGCRSALHLVLLHFFALHFRPRCGSIQWPSMVQKNPLAKYIASTQSATAALAPSSDTIPSPTSPRDQQQDRPKGGLAEVNLFGGLYSFASSSRVSEDITANAAEGELDLPSTRLGSSMRSSLFLLPGKPASSSENSTPTTAQLSPMQTPGGHLKPAHPTLRKSYRKTLYATSGFRVRMRTVFVPAVLFEDDDESDEGYESSPSSGIEGKANISTGVEGEDAEEPLTSGSEERTVVICVEIENEQDYHSNSSDYSGRNAGGFLIERVDVSIGGGESEGARARLVSWGADALLSQKQKGKDISDRFPLILTPREQFNLLYAVSFLRSPEEVDGLSTLSLYDGVTAGSGTMSGGLTAPKHEGLQRSVTLNIFGKPCYASSTESSLSFYPTTTFCTRWNCILDLATTALLDRNLEDEYFDTPTAGLHGDGSKHPALNPSALPEPASPFPVPIASPRPTSLSGTTLASNDQRRASLATTSKGLGSSRSSSPSLTAGSLIDTRRHTLPGVVSSSSSGSLIKAATAGARNSLTPSMSPSSTLPDRRDSLGLPPRDRRDSGGPRSGATSPFTYTPPSTALQAQIPRSPTTYEAPPPPPFKDRNSTLAVAIPTTPGPMPGPSLDQMMMMPPMPMTPAYPAFAPNASLPPTPPSQGPYIPQGGANVSPRQGSYTGPAVDIRREKGGLGMGMMSGIPQTPAPHVGFSGGGPPPGAVENVGGGGGLAIGGLGGGVVDPIVVSVGLVREKEEKILPSDRFTLDIFVFNKSDWTRRFEISCPDPRLIRKRNEARGIKSAKDFKGRSTPGIVALQNRIRVGFVVVNSAVISI</sequence>
<feature type="region of interest" description="Disordered" evidence="1">
    <location>
        <begin position="287"/>
        <end position="310"/>
    </location>
</feature>
<gene>
    <name evidence="2" type="ORF">VNI00_014955</name>
</gene>
<dbReference type="PANTHER" id="PTHR28159">
    <property type="entry name" value="TRAFFICKING PROTEIN PARTICLE COMPLEX II-SPECIFIC SUBUNIT 65"/>
    <property type="match status" value="1"/>
</dbReference>
<feature type="compositionally biased region" description="Basic and acidic residues" evidence="1">
    <location>
        <begin position="772"/>
        <end position="789"/>
    </location>
</feature>
<keyword evidence="3" id="KW-1185">Reference proteome</keyword>
<feature type="compositionally biased region" description="Low complexity" evidence="1">
    <location>
        <begin position="289"/>
        <end position="300"/>
    </location>
</feature>
<evidence type="ECO:0000313" key="3">
    <source>
        <dbReference type="Proteomes" id="UP001383192"/>
    </source>
</evidence>
<evidence type="ECO:0000313" key="2">
    <source>
        <dbReference type="EMBL" id="KAK7028140.1"/>
    </source>
</evidence>
<evidence type="ECO:0000256" key="1">
    <source>
        <dbReference type="SAM" id="MobiDB-lite"/>
    </source>
</evidence>